<feature type="transmembrane region" description="Helical" evidence="1">
    <location>
        <begin position="6"/>
        <end position="25"/>
    </location>
</feature>
<keyword evidence="1" id="KW-1133">Transmembrane helix</keyword>
<gene>
    <name evidence="2" type="ORF">DI565_18105</name>
</gene>
<keyword evidence="1" id="KW-0472">Membrane</keyword>
<proteinExistence type="predicted"/>
<protein>
    <submittedName>
        <fullName evidence="2">Uncharacterized protein</fullName>
    </submittedName>
</protein>
<name>A0A2W5LV68_ANCNO</name>
<reference evidence="2 3" key="1">
    <citation type="submission" date="2017-08" db="EMBL/GenBank/DDBJ databases">
        <title>Infants hospitalized years apart are colonized by the same room-sourced microbial strains.</title>
        <authorList>
            <person name="Brooks B."/>
            <person name="Olm M.R."/>
            <person name="Firek B.A."/>
            <person name="Baker R."/>
            <person name="Thomas B.C."/>
            <person name="Morowitz M.J."/>
            <person name="Banfield J.F."/>
        </authorList>
    </citation>
    <scope>NUCLEOTIDE SEQUENCE [LARGE SCALE GENOMIC DNA]</scope>
    <source>
        <strain evidence="2">S2_005_003_R2_43</strain>
    </source>
</reference>
<feature type="transmembrane region" description="Helical" evidence="1">
    <location>
        <begin position="45"/>
        <end position="63"/>
    </location>
</feature>
<keyword evidence="1" id="KW-0812">Transmembrane</keyword>
<evidence type="ECO:0000313" key="3">
    <source>
        <dbReference type="Proteomes" id="UP000249577"/>
    </source>
</evidence>
<sequence>MTGAFAPALPVGVALIAAGTFMVLVADRAQRSGSSWLTRSRANEVVYALAAGALVTGGLFMALPSPA</sequence>
<evidence type="ECO:0000313" key="2">
    <source>
        <dbReference type="EMBL" id="PZQ11217.1"/>
    </source>
</evidence>
<dbReference type="EMBL" id="QFPN01000012">
    <property type="protein sequence ID" value="PZQ11217.1"/>
    <property type="molecule type" value="Genomic_DNA"/>
</dbReference>
<organism evidence="2 3">
    <name type="scientific">Ancylobacter novellus</name>
    <name type="common">Thiobacillus novellus</name>
    <dbReference type="NCBI Taxonomy" id="921"/>
    <lineage>
        <taxon>Bacteria</taxon>
        <taxon>Pseudomonadati</taxon>
        <taxon>Pseudomonadota</taxon>
        <taxon>Alphaproteobacteria</taxon>
        <taxon>Hyphomicrobiales</taxon>
        <taxon>Xanthobacteraceae</taxon>
        <taxon>Ancylobacter</taxon>
    </lineage>
</organism>
<evidence type="ECO:0000256" key="1">
    <source>
        <dbReference type="SAM" id="Phobius"/>
    </source>
</evidence>
<dbReference type="Proteomes" id="UP000249577">
    <property type="component" value="Unassembled WGS sequence"/>
</dbReference>
<accession>A0A2W5LV68</accession>
<dbReference type="AlphaFoldDB" id="A0A2W5LV68"/>
<comment type="caution">
    <text evidence="2">The sequence shown here is derived from an EMBL/GenBank/DDBJ whole genome shotgun (WGS) entry which is preliminary data.</text>
</comment>